<reference evidence="3" key="2">
    <citation type="submission" date="2019-07" db="EMBL/GenBank/DDBJ databases">
        <authorList>
            <person name="Seetharam A."/>
            <person name="Woodhouse M."/>
            <person name="Cannon E."/>
        </authorList>
    </citation>
    <scope>NUCLEOTIDE SEQUENCE [LARGE SCALE GENOMIC DNA]</scope>
    <source>
        <strain evidence="3">cv. B73</strain>
    </source>
</reference>
<dbReference type="AlphaFoldDB" id="A0A804RKN7"/>
<evidence type="ECO:0000313" key="4">
    <source>
        <dbReference type="Proteomes" id="UP000007305"/>
    </source>
</evidence>
<organism evidence="3 4">
    <name type="scientific">Zea mays</name>
    <name type="common">Maize</name>
    <dbReference type="NCBI Taxonomy" id="4577"/>
    <lineage>
        <taxon>Eukaryota</taxon>
        <taxon>Viridiplantae</taxon>
        <taxon>Streptophyta</taxon>
        <taxon>Embryophyta</taxon>
        <taxon>Tracheophyta</taxon>
        <taxon>Spermatophyta</taxon>
        <taxon>Magnoliopsida</taxon>
        <taxon>Liliopsida</taxon>
        <taxon>Poales</taxon>
        <taxon>Poaceae</taxon>
        <taxon>PACMAD clade</taxon>
        <taxon>Panicoideae</taxon>
        <taxon>Andropogonodae</taxon>
        <taxon>Andropogoneae</taxon>
        <taxon>Tripsacinae</taxon>
        <taxon>Zea</taxon>
    </lineage>
</organism>
<evidence type="ECO:0000256" key="2">
    <source>
        <dbReference type="SAM" id="SignalP"/>
    </source>
</evidence>
<dbReference type="Gramene" id="Zm00001eb429470_T001">
    <property type="protein sequence ID" value="Zm00001eb429470_P001"/>
    <property type="gene ID" value="Zm00001eb429470"/>
</dbReference>
<keyword evidence="4" id="KW-1185">Reference proteome</keyword>
<keyword evidence="2" id="KW-0732">Signal</keyword>
<dbReference type="Proteomes" id="UP000007305">
    <property type="component" value="Chromosome 10"/>
</dbReference>
<evidence type="ECO:0000313" key="3">
    <source>
        <dbReference type="EnsemblPlants" id="Zm00001eb429470_P001"/>
    </source>
</evidence>
<feature type="compositionally biased region" description="Low complexity" evidence="1">
    <location>
        <begin position="100"/>
        <end position="112"/>
    </location>
</feature>
<protein>
    <submittedName>
        <fullName evidence="3">Uncharacterized protein</fullName>
    </submittedName>
</protein>
<feature type="chain" id="PRO_5032444398" evidence="2">
    <location>
        <begin position="40"/>
        <end position="123"/>
    </location>
</feature>
<proteinExistence type="predicted"/>
<feature type="region of interest" description="Disordered" evidence="1">
    <location>
        <begin position="44"/>
        <end position="123"/>
    </location>
</feature>
<evidence type="ECO:0000256" key="1">
    <source>
        <dbReference type="SAM" id="MobiDB-lite"/>
    </source>
</evidence>
<sequence>MHSGLSSPLAHKGQLMKHSAAVLPVFLLSIALLASSCEARGLPVHGKVRSSSKSHRLPLPSKDAAGASLKADGRLTRQMKARHTAQPEHQAGATAKEGMKMAAASAGAVRAAPTPSAVTVSHR</sequence>
<feature type="compositionally biased region" description="Basic residues" evidence="1">
    <location>
        <begin position="46"/>
        <end position="56"/>
    </location>
</feature>
<dbReference type="InParanoid" id="A0A804RKN7"/>
<accession>A0A804RKN7</accession>
<dbReference type="EnsemblPlants" id="Zm00001eb429470_T001">
    <property type="protein sequence ID" value="Zm00001eb429470_P001"/>
    <property type="gene ID" value="Zm00001eb429470"/>
</dbReference>
<reference evidence="4" key="1">
    <citation type="journal article" date="2009" name="Science">
        <title>The B73 maize genome: complexity, diversity, and dynamics.</title>
        <authorList>
            <person name="Schnable P.S."/>
            <person name="Ware D."/>
            <person name="Fulton R.S."/>
            <person name="Stein J.C."/>
            <person name="Wei F."/>
            <person name="Pasternak S."/>
            <person name="Liang C."/>
            <person name="Zhang J."/>
            <person name="Fulton L."/>
            <person name="Graves T.A."/>
            <person name="Minx P."/>
            <person name="Reily A.D."/>
            <person name="Courtney L."/>
            <person name="Kruchowski S.S."/>
            <person name="Tomlinson C."/>
            <person name="Strong C."/>
            <person name="Delehaunty K."/>
            <person name="Fronick C."/>
            <person name="Courtney B."/>
            <person name="Rock S.M."/>
            <person name="Belter E."/>
            <person name="Du F."/>
            <person name="Kim K."/>
            <person name="Abbott R.M."/>
            <person name="Cotton M."/>
            <person name="Levy A."/>
            <person name="Marchetto P."/>
            <person name="Ochoa K."/>
            <person name="Jackson S.M."/>
            <person name="Gillam B."/>
            <person name="Chen W."/>
            <person name="Yan L."/>
            <person name="Higginbotham J."/>
            <person name="Cardenas M."/>
            <person name="Waligorski J."/>
            <person name="Applebaum E."/>
            <person name="Phelps L."/>
            <person name="Falcone J."/>
            <person name="Kanchi K."/>
            <person name="Thane T."/>
            <person name="Scimone A."/>
            <person name="Thane N."/>
            <person name="Henke J."/>
            <person name="Wang T."/>
            <person name="Ruppert J."/>
            <person name="Shah N."/>
            <person name="Rotter K."/>
            <person name="Hodges J."/>
            <person name="Ingenthron E."/>
            <person name="Cordes M."/>
            <person name="Kohlberg S."/>
            <person name="Sgro J."/>
            <person name="Delgado B."/>
            <person name="Mead K."/>
            <person name="Chinwalla A."/>
            <person name="Leonard S."/>
            <person name="Crouse K."/>
            <person name="Collura K."/>
            <person name="Kudrna D."/>
            <person name="Currie J."/>
            <person name="He R."/>
            <person name="Angelova A."/>
            <person name="Rajasekar S."/>
            <person name="Mueller T."/>
            <person name="Lomeli R."/>
            <person name="Scara G."/>
            <person name="Ko A."/>
            <person name="Delaney K."/>
            <person name="Wissotski M."/>
            <person name="Lopez G."/>
            <person name="Campos D."/>
            <person name="Braidotti M."/>
            <person name="Ashley E."/>
            <person name="Golser W."/>
            <person name="Kim H."/>
            <person name="Lee S."/>
            <person name="Lin J."/>
            <person name="Dujmic Z."/>
            <person name="Kim W."/>
            <person name="Talag J."/>
            <person name="Zuccolo A."/>
            <person name="Fan C."/>
            <person name="Sebastian A."/>
            <person name="Kramer M."/>
            <person name="Spiegel L."/>
            <person name="Nascimento L."/>
            <person name="Zutavern T."/>
            <person name="Miller B."/>
            <person name="Ambroise C."/>
            <person name="Muller S."/>
            <person name="Spooner W."/>
            <person name="Narechania A."/>
            <person name="Ren L."/>
            <person name="Wei S."/>
            <person name="Kumari S."/>
            <person name="Faga B."/>
            <person name="Levy M.J."/>
            <person name="McMahan L."/>
            <person name="Van Buren P."/>
            <person name="Vaughn M.W."/>
            <person name="Ying K."/>
            <person name="Yeh C.-T."/>
            <person name="Emrich S.J."/>
            <person name="Jia Y."/>
            <person name="Kalyanaraman A."/>
            <person name="Hsia A.-P."/>
            <person name="Barbazuk W.B."/>
            <person name="Baucom R.S."/>
            <person name="Brutnell T.P."/>
            <person name="Carpita N.C."/>
            <person name="Chaparro C."/>
            <person name="Chia J.-M."/>
            <person name="Deragon J.-M."/>
            <person name="Estill J.C."/>
            <person name="Fu Y."/>
            <person name="Jeddeloh J.A."/>
            <person name="Han Y."/>
            <person name="Lee H."/>
            <person name="Li P."/>
            <person name="Lisch D.R."/>
            <person name="Liu S."/>
            <person name="Liu Z."/>
            <person name="Nagel D.H."/>
            <person name="McCann M.C."/>
            <person name="SanMiguel P."/>
            <person name="Myers A.M."/>
            <person name="Nettleton D."/>
            <person name="Nguyen J."/>
            <person name="Penning B.W."/>
            <person name="Ponnala L."/>
            <person name="Schneider K.L."/>
            <person name="Schwartz D.C."/>
            <person name="Sharma A."/>
            <person name="Soderlund C."/>
            <person name="Springer N.M."/>
            <person name="Sun Q."/>
            <person name="Wang H."/>
            <person name="Waterman M."/>
            <person name="Westerman R."/>
            <person name="Wolfgruber T.K."/>
            <person name="Yang L."/>
            <person name="Yu Y."/>
            <person name="Zhang L."/>
            <person name="Zhou S."/>
            <person name="Zhu Q."/>
            <person name="Bennetzen J.L."/>
            <person name="Dawe R.K."/>
            <person name="Jiang J."/>
            <person name="Jiang N."/>
            <person name="Presting G.G."/>
            <person name="Wessler S.R."/>
            <person name="Aluru S."/>
            <person name="Martienssen R.A."/>
            <person name="Clifton S.W."/>
            <person name="McCombie W.R."/>
            <person name="Wing R.A."/>
            <person name="Wilson R.K."/>
        </authorList>
    </citation>
    <scope>NUCLEOTIDE SEQUENCE [LARGE SCALE GENOMIC DNA]</scope>
    <source>
        <strain evidence="4">cv. B73</strain>
    </source>
</reference>
<reference evidence="3" key="3">
    <citation type="submission" date="2021-05" db="UniProtKB">
        <authorList>
            <consortium name="EnsemblPlants"/>
        </authorList>
    </citation>
    <scope>IDENTIFICATION</scope>
    <source>
        <strain evidence="3">cv. B73</strain>
    </source>
</reference>
<name>A0A804RKN7_MAIZE</name>
<feature type="signal peptide" evidence="2">
    <location>
        <begin position="1"/>
        <end position="39"/>
    </location>
</feature>